<keyword evidence="5" id="KW-1185">Reference proteome</keyword>
<evidence type="ECO:0000313" key="4">
    <source>
        <dbReference type="EMBL" id="KJY00896.1"/>
    </source>
</evidence>
<organism evidence="4 5">
    <name type="scientific">Zymoseptoria brevis</name>
    <dbReference type="NCBI Taxonomy" id="1047168"/>
    <lineage>
        <taxon>Eukaryota</taxon>
        <taxon>Fungi</taxon>
        <taxon>Dikarya</taxon>
        <taxon>Ascomycota</taxon>
        <taxon>Pezizomycotina</taxon>
        <taxon>Dothideomycetes</taxon>
        <taxon>Dothideomycetidae</taxon>
        <taxon>Mycosphaerellales</taxon>
        <taxon>Mycosphaerellaceae</taxon>
        <taxon>Zymoseptoria</taxon>
    </lineage>
</organism>
<evidence type="ECO:0000259" key="3">
    <source>
        <dbReference type="Pfam" id="PF08547"/>
    </source>
</evidence>
<sequence length="274" mass="29787">MPALEVYGQKSLALFGGTVPWNANDWTSSDDRVRGGKSQSYLDVSDDCKIGRFHGNLDIKTLGGAGFASQRTTGEDREWDLSEYAGIEICVAEGDKKRYTFNLKDSLLPPDPTTGREQSSLTYECDFELPPQDTPGHAHEKCVFIPWDSLNATYRGRVQKDAKPIDLESVKRISIMMRSFFGTQEGGFSLSIKSIAALNKVPKADGPVLPVPDNAALEKGSAAGVASYNRPRAVERAPMSAMRKVAFVLLGGVALMMFVGLRQPCGMSSNGGRK</sequence>
<dbReference type="InterPro" id="IPR008979">
    <property type="entry name" value="Galactose-bd-like_sf"/>
</dbReference>
<protein>
    <recommendedName>
        <fullName evidence="3">NADH:ubiquinone oxidoreductase intermediate-associated protein 30 domain-containing protein</fullName>
    </recommendedName>
</protein>
<dbReference type="InterPro" id="IPR013857">
    <property type="entry name" value="NADH-UbQ_OxRdtase-assoc_prot30"/>
</dbReference>
<dbReference type="STRING" id="1047168.A0A0F4GXF1"/>
<evidence type="ECO:0000256" key="1">
    <source>
        <dbReference type="ARBA" id="ARBA00007884"/>
    </source>
</evidence>
<comment type="caution">
    <text evidence="4">The sequence shown here is derived from an EMBL/GenBank/DDBJ whole genome shotgun (WGS) entry which is preliminary data.</text>
</comment>
<name>A0A0F4GXF1_9PEZI</name>
<accession>A0A0F4GXF1</accession>
<dbReference type="GO" id="GO:0010257">
    <property type="term" value="P:NADH dehydrogenase complex assembly"/>
    <property type="evidence" value="ECO:0007669"/>
    <property type="project" value="TreeGrafter"/>
</dbReference>
<proteinExistence type="inferred from homology"/>
<dbReference type="InterPro" id="IPR039131">
    <property type="entry name" value="NDUFAF1"/>
</dbReference>
<feature type="transmembrane region" description="Helical" evidence="2">
    <location>
        <begin position="245"/>
        <end position="261"/>
    </location>
</feature>
<dbReference type="GO" id="GO:0051082">
    <property type="term" value="F:unfolded protein binding"/>
    <property type="evidence" value="ECO:0007669"/>
    <property type="project" value="TreeGrafter"/>
</dbReference>
<dbReference type="Pfam" id="PF08547">
    <property type="entry name" value="CIA30"/>
    <property type="match status" value="1"/>
</dbReference>
<keyword evidence="2" id="KW-1133">Transmembrane helix</keyword>
<keyword evidence="2" id="KW-0812">Transmembrane</keyword>
<keyword evidence="2" id="KW-0472">Membrane</keyword>
<evidence type="ECO:0000313" key="5">
    <source>
        <dbReference type="Proteomes" id="UP000033647"/>
    </source>
</evidence>
<dbReference type="SUPFAM" id="SSF49785">
    <property type="entry name" value="Galactose-binding domain-like"/>
    <property type="match status" value="1"/>
</dbReference>
<dbReference type="PANTHER" id="PTHR13194">
    <property type="entry name" value="COMPLEX I INTERMEDIATE-ASSOCIATED PROTEIN 30"/>
    <property type="match status" value="1"/>
</dbReference>
<feature type="domain" description="NADH:ubiquinone oxidoreductase intermediate-associated protein 30" evidence="3">
    <location>
        <begin position="22"/>
        <end position="192"/>
    </location>
</feature>
<dbReference type="EMBL" id="LAFY01000299">
    <property type="protein sequence ID" value="KJY00896.1"/>
    <property type="molecule type" value="Genomic_DNA"/>
</dbReference>
<dbReference type="Proteomes" id="UP000033647">
    <property type="component" value="Unassembled WGS sequence"/>
</dbReference>
<evidence type="ECO:0000256" key="2">
    <source>
        <dbReference type="SAM" id="Phobius"/>
    </source>
</evidence>
<reference evidence="4 5" key="1">
    <citation type="submission" date="2015-03" db="EMBL/GenBank/DDBJ databases">
        <title>RNA-seq based gene annotation and comparative genomics of four Zymoseptoria species reveal species-specific pathogenicity related genes and transposable element activity.</title>
        <authorList>
            <person name="Grandaubert J."/>
            <person name="Bhattacharyya A."/>
            <person name="Stukenbrock E.H."/>
        </authorList>
    </citation>
    <scope>NUCLEOTIDE SEQUENCE [LARGE SCALE GENOMIC DNA]</scope>
    <source>
        <strain evidence="4 5">Zb18110</strain>
    </source>
</reference>
<dbReference type="AlphaFoldDB" id="A0A0F4GXF1"/>
<comment type="similarity">
    <text evidence="1">Belongs to the CIA30 family.</text>
</comment>
<gene>
    <name evidence="4" type="ORF">TI39_contig307g00007</name>
</gene>
<dbReference type="OrthoDB" id="426386at2759"/>
<dbReference type="PANTHER" id="PTHR13194:SF19">
    <property type="entry name" value="NAD(P)-BINDING ROSSMANN-FOLD SUPERFAMILY PROTEIN"/>
    <property type="match status" value="1"/>
</dbReference>